<dbReference type="CDD" id="cd06170">
    <property type="entry name" value="LuxR_C_like"/>
    <property type="match status" value="1"/>
</dbReference>
<dbReference type="Gene3D" id="1.10.10.10">
    <property type="entry name" value="Winged helix-like DNA-binding domain superfamily/Winged helix DNA-binding domain"/>
    <property type="match status" value="1"/>
</dbReference>
<evidence type="ECO:0000256" key="3">
    <source>
        <dbReference type="PROSITE-ProRule" id="PRU00169"/>
    </source>
</evidence>
<dbReference type="PROSITE" id="PS50043">
    <property type="entry name" value="HTH_LUXR_2"/>
    <property type="match status" value="1"/>
</dbReference>
<dbReference type="InterPro" id="IPR000792">
    <property type="entry name" value="Tscrpt_reg_LuxR_C"/>
</dbReference>
<keyword evidence="1 3" id="KW-0597">Phosphoprotein</keyword>
<feature type="modified residue" description="4-aspartylphosphate" evidence="3">
    <location>
        <position position="54"/>
    </location>
</feature>
<feature type="domain" description="HTH luxR-type" evidence="4">
    <location>
        <begin position="151"/>
        <end position="216"/>
    </location>
</feature>
<keyword evidence="7" id="KW-1185">Reference proteome</keyword>
<protein>
    <submittedName>
        <fullName evidence="6">Response regulator transcription factor</fullName>
    </submittedName>
</protein>
<evidence type="ECO:0000256" key="2">
    <source>
        <dbReference type="ARBA" id="ARBA00023125"/>
    </source>
</evidence>
<dbReference type="InterPro" id="IPR036388">
    <property type="entry name" value="WH-like_DNA-bd_sf"/>
</dbReference>
<dbReference type="InterPro" id="IPR016032">
    <property type="entry name" value="Sig_transdc_resp-reg_C-effctor"/>
</dbReference>
<dbReference type="PANTHER" id="PTHR43214:SF17">
    <property type="entry name" value="TRANSCRIPTIONAL REGULATORY PROTEIN RCSB"/>
    <property type="match status" value="1"/>
</dbReference>
<dbReference type="InterPro" id="IPR001789">
    <property type="entry name" value="Sig_transdc_resp-reg_receiver"/>
</dbReference>
<feature type="domain" description="Response regulatory" evidence="5">
    <location>
        <begin position="2"/>
        <end position="123"/>
    </location>
</feature>
<name>A0ABX7GT22_9GAMM</name>
<evidence type="ECO:0000313" key="6">
    <source>
        <dbReference type="EMBL" id="QRN53591.1"/>
    </source>
</evidence>
<dbReference type="Pfam" id="PF00072">
    <property type="entry name" value="Response_reg"/>
    <property type="match status" value="1"/>
</dbReference>
<evidence type="ECO:0000256" key="1">
    <source>
        <dbReference type="ARBA" id="ARBA00022553"/>
    </source>
</evidence>
<dbReference type="CDD" id="cd17535">
    <property type="entry name" value="REC_NarL-like"/>
    <property type="match status" value="1"/>
</dbReference>
<dbReference type="Gene3D" id="3.40.50.2300">
    <property type="match status" value="1"/>
</dbReference>
<accession>A0ABX7GT22</accession>
<dbReference type="InterPro" id="IPR058245">
    <property type="entry name" value="NreC/VraR/RcsB-like_REC"/>
</dbReference>
<dbReference type="SUPFAM" id="SSF46894">
    <property type="entry name" value="C-terminal effector domain of the bipartite response regulators"/>
    <property type="match status" value="1"/>
</dbReference>
<reference evidence="6 7" key="1">
    <citation type="submission" date="2020-10" db="EMBL/GenBank/DDBJ databases">
        <title>Phylogeny of dyella-like bacteria.</title>
        <authorList>
            <person name="Fu J."/>
        </authorList>
    </citation>
    <scope>NUCLEOTIDE SEQUENCE [LARGE SCALE GENOMIC DNA]</scope>
    <source>
        <strain evidence="6 7">DHOB09</strain>
    </source>
</reference>
<dbReference type="SMART" id="SM00448">
    <property type="entry name" value="REC"/>
    <property type="match status" value="1"/>
</dbReference>
<dbReference type="PROSITE" id="PS50110">
    <property type="entry name" value="RESPONSE_REGULATORY"/>
    <property type="match status" value="1"/>
</dbReference>
<dbReference type="Pfam" id="PF00196">
    <property type="entry name" value="GerE"/>
    <property type="match status" value="1"/>
</dbReference>
<dbReference type="RefSeq" id="WP_188795626.1">
    <property type="nucleotide sequence ID" value="NZ_BMIZ01000001.1"/>
</dbReference>
<dbReference type="SUPFAM" id="SSF52172">
    <property type="entry name" value="CheY-like"/>
    <property type="match status" value="1"/>
</dbReference>
<dbReference type="PRINTS" id="PR00038">
    <property type="entry name" value="HTHLUXR"/>
</dbReference>
<dbReference type="InterPro" id="IPR039420">
    <property type="entry name" value="WalR-like"/>
</dbReference>
<evidence type="ECO:0000313" key="7">
    <source>
        <dbReference type="Proteomes" id="UP000663181"/>
    </source>
</evidence>
<dbReference type="PROSITE" id="PS00622">
    <property type="entry name" value="HTH_LUXR_1"/>
    <property type="match status" value="1"/>
</dbReference>
<evidence type="ECO:0000259" key="5">
    <source>
        <dbReference type="PROSITE" id="PS50110"/>
    </source>
</evidence>
<proteinExistence type="predicted"/>
<keyword evidence="2" id="KW-0238">DNA-binding</keyword>
<organism evidence="6 7">
    <name type="scientific">Dyella caseinilytica</name>
    <dbReference type="NCBI Taxonomy" id="1849581"/>
    <lineage>
        <taxon>Bacteria</taxon>
        <taxon>Pseudomonadati</taxon>
        <taxon>Pseudomonadota</taxon>
        <taxon>Gammaproteobacteria</taxon>
        <taxon>Lysobacterales</taxon>
        <taxon>Rhodanobacteraceae</taxon>
        <taxon>Dyella</taxon>
    </lineage>
</organism>
<sequence>MRVVIADDHELVRIGLRAVLQRGGEGYEVAGEASSGSELLKVLAHTPCDVAIVDFQMPEDDAGMDGVVLLRELRRRHPRLRIVVVTMLRNIAIFRTMYQEGVEAVVEKTAVVQELFVALRAVRAGRTYMSKSVREQLTERSTSAADASQADRKQAHVLSAREAEVMRLLAKGLTVSEVARITNRSVKTISLQKHSAMAKLGITNDQQLFDYVRTSGLL</sequence>
<dbReference type="EMBL" id="CP064030">
    <property type="protein sequence ID" value="QRN53591.1"/>
    <property type="molecule type" value="Genomic_DNA"/>
</dbReference>
<dbReference type="Proteomes" id="UP000663181">
    <property type="component" value="Chromosome"/>
</dbReference>
<dbReference type="InterPro" id="IPR011006">
    <property type="entry name" value="CheY-like_superfamily"/>
</dbReference>
<gene>
    <name evidence="6" type="ORF">ISN74_19660</name>
</gene>
<dbReference type="SMART" id="SM00421">
    <property type="entry name" value="HTH_LUXR"/>
    <property type="match status" value="1"/>
</dbReference>
<dbReference type="PANTHER" id="PTHR43214">
    <property type="entry name" value="TWO-COMPONENT RESPONSE REGULATOR"/>
    <property type="match status" value="1"/>
</dbReference>
<evidence type="ECO:0000259" key="4">
    <source>
        <dbReference type="PROSITE" id="PS50043"/>
    </source>
</evidence>